<dbReference type="STRING" id="97359.A0A550CJ78"/>
<sequence length="335" mass="37856">MVVAFADSYCSSELDNEYMPLRKRRRLSKRCSLGDPAQNDNDEGNTSPWRPTFLHEYPGADVVLRVNDAYFKVHKERLTRASVLADMFELPQPVDAERVDGCPLVPVYGDEVADWEATILWLYEKDGVAHGRAQHWPVLKGALRISTKYAISNLRDSIVASLCAIWPETIFDMDLNCLPNAAEAITLARECNVPQILPSAFYALSVQRWSSGIDNWTSHLAISASDLRRLIAGRESVQEFLANILVNPLYDPDVTTDGTCAACQSSIASYWRAKLAPDANTPWTFWISREMKGMLNDHAFMDSLCDDVCFDTHDSLLWARMRRLNESVPRFFLLA</sequence>
<protein>
    <recommendedName>
        <fullName evidence="4">BTB domain-containing protein</fullName>
    </recommendedName>
</protein>
<dbReference type="InterPro" id="IPR011333">
    <property type="entry name" value="SKP1/BTB/POZ_sf"/>
</dbReference>
<evidence type="ECO:0008006" key="4">
    <source>
        <dbReference type="Google" id="ProtNLM"/>
    </source>
</evidence>
<dbReference type="Gene3D" id="3.30.710.10">
    <property type="entry name" value="Potassium Channel Kv1.1, Chain A"/>
    <property type="match status" value="1"/>
</dbReference>
<gene>
    <name evidence="2" type="ORF">BD626DRAFT_490046</name>
</gene>
<evidence type="ECO:0000256" key="1">
    <source>
        <dbReference type="SAM" id="MobiDB-lite"/>
    </source>
</evidence>
<keyword evidence="3" id="KW-1185">Reference proteome</keyword>
<comment type="caution">
    <text evidence="2">The sequence shown here is derived from an EMBL/GenBank/DDBJ whole genome shotgun (WGS) entry which is preliminary data.</text>
</comment>
<name>A0A550CJ78_9AGAR</name>
<evidence type="ECO:0000313" key="3">
    <source>
        <dbReference type="Proteomes" id="UP000320762"/>
    </source>
</evidence>
<dbReference type="OrthoDB" id="2799068at2759"/>
<feature type="region of interest" description="Disordered" evidence="1">
    <location>
        <begin position="30"/>
        <end position="50"/>
    </location>
</feature>
<dbReference type="AlphaFoldDB" id="A0A550CJ78"/>
<organism evidence="2 3">
    <name type="scientific">Schizophyllum amplum</name>
    <dbReference type="NCBI Taxonomy" id="97359"/>
    <lineage>
        <taxon>Eukaryota</taxon>
        <taxon>Fungi</taxon>
        <taxon>Dikarya</taxon>
        <taxon>Basidiomycota</taxon>
        <taxon>Agaricomycotina</taxon>
        <taxon>Agaricomycetes</taxon>
        <taxon>Agaricomycetidae</taxon>
        <taxon>Agaricales</taxon>
        <taxon>Schizophyllaceae</taxon>
        <taxon>Schizophyllum</taxon>
    </lineage>
</organism>
<evidence type="ECO:0000313" key="2">
    <source>
        <dbReference type="EMBL" id="TRM64839.1"/>
    </source>
</evidence>
<reference evidence="2 3" key="1">
    <citation type="journal article" date="2019" name="New Phytol.">
        <title>Comparative genomics reveals unique wood-decay strategies and fruiting body development in the Schizophyllaceae.</title>
        <authorList>
            <person name="Almasi E."/>
            <person name="Sahu N."/>
            <person name="Krizsan K."/>
            <person name="Balint B."/>
            <person name="Kovacs G.M."/>
            <person name="Kiss B."/>
            <person name="Cseklye J."/>
            <person name="Drula E."/>
            <person name="Henrissat B."/>
            <person name="Nagy I."/>
            <person name="Chovatia M."/>
            <person name="Adam C."/>
            <person name="LaButti K."/>
            <person name="Lipzen A."/>
            <person name="Riley R."/>
            <person name="Grigoriev I.V."/>
            <person name="Nagy L.G."/>
        </authorList>
    </citation>
    <scope>NUCLEOTIDE SEQUENCE [LARGE SCALE GENOMIC DNA]</scope>
    <source>
        <strain evidence="2 3">NL-1724</strain>
    </source>
</reference>
<proteinExistence type="predicted"/>
<dbReference type="EMBL" id="VDMD01000006">
    <property type="protein sequence ID" value="TRM64839.1"/>
    <property type="molecule type" value="Genomic_DNA"/>
</dbReference>
<accession>A0A550CJ78</accession>
<dbReference type="Proteomes" id="UP000320762">
    <property type="component" value="Unassembled WGS sequence"/>
</dbReference>